<gene>
    <name evidence="1" type="ORF">Stuart_17</name>
</gene>
<evidence type="ECO:0000313" key="1">
    <source>
        <dbReference type="EMBL" id="QAX92404.1"/>
    </source>
</evidence>
<keyword evidence="1" id="KW-0067">ATP-binding</keyword>
<evidence type="ECO:0000313" key="2">
    <source>
        <dbReference type="Proteomes" id="UP000290695"/>
    </source>
</evidence>
<dbReference type="GO" id="GO:0005524">
    <property type="term" value="F:ATP binding"/>
    <property type="evidence" value="ECO:0007669"/>
    <property type="project" value="UniProtKB-KW"/>
</dbReference>
<dbReference type="EMBL" id="MK387869">
    <property type="protein sequence ID" value="QAX92404.1"/>
    <property type="molecule type" value="Genomic_DNA"/>
</dbReference>
<dbReference type="SUPFAM" id="SSF52540">
    <property type="entry name" value="P-loop containing nucleoside triphosphate hydrolases"/>
    <property type="match status" value="1"/>
</dbReference>
<protein>
    <submittedName>
        <fullName evidence="1">ATP-binding protein</fullName>
    </submittedName>
</protein>
<proteinExistence type="predicted"/>
<dbReference type="Proteomes" id="UP000290695">
    <property type="component" value="Segment"/>
</dbReference>
<dbReference type="Gene3D" id="3.40.50.300">
    <property type="entry name" value="P-loop containing nucleotide triphosphate hydrolases"/>
    <property type="match status" value="1"/>
</dbReference>
<keyword evidence="2" id="KW-1185">Reference proteome</keyword>
<reference evidence="2" key="1">
    <citation type="submission" date="2019-01" db="EMBL/GenBank/DDBJ databases">
        <title>PS3, a novel KP34virus infecting Providencia stuartii with a tail spike-associated depolymerase that enhances serum-mediated killing.</title>
        <authorList>
            <person name="Oliveira H."/>
            <person name="Mendes B."/>
            <person name="Lobocka M."/>
            <person name="Azeredo J."/>
        </authorList>
    </citation>
    <scope>NUCLEOTIDE SEQUENCE [LARGE SCALE GENOMIC DNA]</scope>
</reference>
<keyword evidence="1" id="KW-0547">Nucleotide-binding</keyword>
<accession>A0A411AWD3</accession>
<dbReference type="InterPro" id="IPR027417">
    <property type="entry name" value="P-loop_NTPase"/>
</dbReference>
<organism evidence="1 2">
    <name type="scientific">Providencia phage vB_PstP_PS3</name>
    <dbReference type="NCBI Taxonomy" id="2848038"/>
    <lineage>
        <taxon>Viruses</taxon>
        <taxon>Duplodnaviria</taxon>
        <taxon>Heunggongvirae</taxon>
        <taxon>Uroviricota</taxon>
        <taxon>Caudoviricetes</taxon>
        <taxon>Autographivirales</taxon>
        <taxon>Autoscriptoviridae</taxon>
        <taxon>Slopekvirinae</taxon>
        <taxon>Kakivirus</taxon>
        <taxon>Kakivirus PS3</taxon>
    </lineage>
</organism>
<sequence length="182" mass="20598">MSKVIILNAPAGAGKDTIADLIVQQYGYVKLQFKEELYKELAAFYDIPIEVIVDVCTDREKKEAPCDYFGGLTPRQALIMISEDFVKPQKGKRYFGEVLAREAHNYPFVIVSDGGFHEEVQAVQDEHECIVVRLNGRGSFIGDSRKYLNQQHLKRGTVFDVQLVDGRPDLAAQQIMQLTFPE</sequence>
<name>A0A411AWD3_9CAUD</name>